<dbReference type="RefSeq" id="WP_097281718.1">
    <property type="nucleotide sequence ID" value="NZ_OCNJ01000020.1"/>
</dbReference>
<organism evidence="3 4">
    <name type="scientific">Caenispirillum bisanense</name>
    <dbReference type="NCBI Taxonomy" id="414052"/>
    <lineage>
        <taxon>Bacteria</taxon>
        <taxon>Pseudomonadati</taxon>
        <taxon>Pseudomonadota</taxon>
        <taxon>Alphaproteobacteria</taxon>
        <taxon>Rhodospirillales</taxon>
        <taxon>Novispirillaceae</taxon>
        <taxon>Caenispirillum</taxon>
    </lineage>
</organism>
<gene>
    <name evidence="3" type="ORF">SAMN05421508_12038</name>
</gene>
<dbReference type="AlphaFoldDB" id="A0A286H1I4"/>
<dbReference type="InterPro" id="IPR010415">
    <property type="entry name" value="LpxI_C"/>
</dbReference>
<name>A0A286H1I4_9PROT</name>
<proteinExistence type="predicted"/>
<dbReference type="PANTHER" id="PTHR39962">
    <property type="entry name" value="BLL4848 PROTEIN"/>
    <property type="match status" value="1"/>
</dbReference>
<accession>A0A286H1I4</accession>
<evidence type="ECO:0000313" key="3">
    <source>
        <dbReference type="EMBL" id="SOE01650.1"/>
    </source>
</evidence>
<reference evidence="3 4" key="1">
    <citation type="submission" date="2017-09" db="EMBL/GenBank/DDBJ databases">
        <authorList>
            <person name="Ehlers B."/>
            <person name="Leendertz F.H."/>
        </authorList>
    </citation>
    <scope>NUCLEOTIDE SEQUENCE [LARGE SCALE GENOMIC DNA]</scope>
    <source>
        <strain evidence="3 4">USBA 140</strain>
    </source>
</reference>
<evidence type="ECO:0008006" key="5">
    <source>
        <dbReference type="Google" id="ProtNLM"/>
    </source>
</evidence>
<feature type="domain" description="LpxI C-terminal" evidence="1">
    <location>
        <begin position="140"/>
        <end position="269"/>
    </location>
</feature>
<dbReference type="EMBL" id="OCNJ01000020">
    <property type="protein sequence ID" value="SOE01650.1"/>
    <property type="molecule type" value="Genomic_DNA"/>
</dbReference>
<dbReference type="Pfam" id="PF17930">
    <property type="entry name" value="LpxI_N"/>
    <property type="match status" value="1"/>
</dbReference>
<dbReference type="Gene3D" id="3.40.50.20">
    <property type="match status" value="1"/>
</dbReference>
<protein>
    <recommendedName>
        <fullName evidence="5">UDP-2,3-diacylglucosamine pyrophosphatase</fullName>
    </recommendedName>
</protein>
<dbReference type="Gene3D" id="3.40.140.80">
    <property type="match status" value="1"/>
</dbReference>
<dbReference type="PANTHER" id="PTHR39962:SF1">
    <property type="entry name" value="LPXI FAMILY PROTEIN"/>
    <property type="match status" value="1"/>
</dbReference>
<evidence type="ECO:0000259" key="1">
    <source>
        <dbReference type="Pfam" id="PF06230"/>
    </source>
</evidence>
<dbReference type="Pfam" id="PF06230">
    <property type="entry name" value="LpxI_C"/>
    <property type="match status" value="1"/>
</dbReference>
<dbReference type="InterPro" id="IPR041255">
    <property type="entry name" value="LpxI_N"/>
</dbReference>
<dbReference type="InterPro" id="IPR043167">
    <property type="entry name" value="LpxI_C_sf"/>
</dbReference>
<dbReference type="OrthoDB" id="9789836at2"/>
<dbReference type="InterPro" id="IPR053174">
    <property type="entry name" value="LpxI"/>
</dbReference>
<feature type="domain" description="LpxI N-terminal" evidence="2">
    <location>
        <begin position="5"/>
        <end position="135"/>
    </location>
</feature>
<evidence type="ECO:0000313" key="4">
    <source>
        <dbReference type="Proteomes" id="UP000219621"/>
    </source>
</evidence>
<dbReference type="Proteomes" id="UP000219621">
    <property type="component" value="Unassembled WGS sequence"/>
</dbReference>
<sequence>MPTNKLGIIAGGGALPGRLVRACRESGRPFFVLAIEGHADAADIGADSPQAWIRMGEAGSGIRALHEAGCRDLVMAGPVRRPTLADLRPDWRTARFFARLGLRALGDDGLLKALIAELEGEGFRVVGVDSILTDLSPDLGPLGRHVPDEQARADIARAVAVCRTLGALDVGQAVVVQQGIVLGVEAVEGTDALLARCRDLERSGPGGVLVKLCKPQQETRVDLPTVGPRTVENAVAAGLRGIALHAGRSILVDREATLGRADALGLFVVGVSGDEEPA</sequence>
<evidence type="ECO:0000259" key="2">
    <source>
        <dbReference type="Pfam" id="PF17930"/>
    </source>
</evidence>
<keyword evidence="4" id="KW-1185">Reference proteome</keyword>